<name>A0A183DCF1_9BILA</name>
<dbReference type="EMBL" id="UYRT01014923">
    <property type="protein sequence ID" value="VDK54539.1"/>
    <property type="molecule type" value="Genomic_DNA"/>
</dbReference>
<keyword evidence="3" id="KW-1185">Reference proteome</keyword>
<sequence>MTQTIVVVLLFFVCGVETNWHDGSQIKRFPVANNGSIIIDFGPNVRNVTAIFPNAEGEKQRNMMLLIRNGHLVREAVKFYTAVFIK</sequence>
<feature type="signal peptide" evidence="1">
    <location>
        <begin position="1"/>
        <end position="18"/>
    </location>
</feature>
<evidence type="ECO:0000313" key="2">
    <source>
        <dbReference type="EMBL" id="VDK54539.1"/>
    </source>
</evidence>
<evidence type="ECO:0000256" key="1">
    <source>
        <dbReference type="SAM" id="SignalP"/>
    </source>
</evidence>
<gene>
    <name evidence="2" type="ORF">GPUH_LOCUS6392</name>
</gene>
<organism evidence="4">
    <name type="scientific">Gongylonema pulchrum</name>
    <dbReference type="NCBI Taxonomy" id="637853"/>
    <lineage>
        <taxon>Eukaryota</taxon>
        <taxon>Metazoa</taxon>
        <taxon>Ecdysozoa</taxon>
        <taxon>Nematoda</taxon>
        <taxon>Chromadorea</taxon>
        <taxon>Rhabditida</taxon>
        <taxon>Spirurina</taxon>
        <taxon>Spiruromorpha</taxon>
        <taxon>Spiruroidea</taxon>
        <taxon>Gongylonematidae</taxon>
        <taxon>Gongylonema</taxon>
    </lineage>
</organism>
<protein>
    <submittedName>
        <fullName evidence="4">Plastocyanin-like domain-containing protein</fullName>
    </submittedName>
</protein>
<reference evidence="4" key="1">
    <citation type="submission" date="2016-06" db="UniProtKB">
        <authorList>
            <consortium name="WormBaseParasite"/>
        </authorList>
    </citation>
    <scope>IDENTIFICATION</scope>
</reference>
<dbReference type="OrthoDB" id="5810361at2759"/>
<dbReference type="Proteomes" id="UP000271098">
    <property type="component" value="Unassembled WGS sequence"/>
</dbReference>
<reference evidence="2 3" key="2">
    <citation type="submission" date="2018-11" db="EMBL/GenBank/DDBJ databases">
        <authorList>
            <consortium name="Pathogen Informatics"/>
        </authorList>
    </citation>
    <scope>NUCLEOTIDE SEQUENCE [LARGE SCALE GENOMIC DNA]</scope>
</reference>
<dbReference type="WBParaSite" id="GPUH_0000640101-mRNA-1">
    <property type="protein sequence ID" value="GPUH_0000640101-mRNA-1"/>
    <property type="gene ID" value="GPUH_0000640101"/>
</dbReference>
<evidence type="ECO:0000313" key="4">
    <source>
        <dbReference type="WBParaSite" id="GPUH_0000640101-mRNA-1"/>
    </source>
</evidence>
<proteinExistence type="predicted"/>
<dbReference type="AlphaFoldDB" id="A0A183DCF1"/>
<accession>A0A183DCF1</accession>
<keyword evidence="1" id="KW-0732">Signal</keyword>
<evidence type="ECO:0000313" key="3">
    <source>
        <dbReference type="Proteomes" id="UP000271098"/>
    </source>
</evidence>
<feature type="chain" id="PRO_5043138676" evidence="1">
    <location>
        <begin position="19"/>
        <end position="86"/>
    </location>
</feature>